<dbReference type="EMBL" id="CP000477">
    <property type="protein sequence ID" value="ABK14985.1"/>
    <property type="molecule type" value="Genomic_DNA"/>
</dbReference>
<dbReference type="PANTHER" id="PTHR37945:SF1">
    <property type="entry name" value="EXTRACELLULAR TUNGSTATE BINDING PROTEIN"/>
    <property type="match status" value="1"/>
</dbReference>
<reference evidence="2 3" key="1">
    <citation type="submission" date="2006-10" db="EMBL/GenBank/DDBJ databases">
        <title>Complete sequence of Methanosaeta thermophila PT.</title>
        <authorList>
            <consortium name="US DOE Joint Genome Institute"/>
            <person name="Copeland A."/>
            <person name="Lucas S."/>
            <person name="Lapidus A."/>
            <person name="Barry K."/>
            <person name="Detter J.C."/>
            <person name="Glavina del Rio T."/>
            <person name="Hammon N."/>
            <person name="Israni S."/>
            <person name="Pitluck S."/>
            <person name="Chain P."/>
            <person name="Malfatti S."/>
            <person name="Shin M."/>
            <person name="Vergez L."/>
            <person name="Schmutz J."/>
            <person name="Larimer F."/>
            <person name="Land M."/>
            <person name="Hauser L."/>
            <person name="Kyrpides N."/>
            <person name="Kim E."/>
            <person name="Smith K.S."/>
            <person name="Ingram-Smith C."/>
            <person name="Richardson P."/>
        </authorList>
    </citation>
    <scope>NUCLEOTIDE SEQUENCE [LARGE SCALE GENOMIC DNA]</scope>
    <source>
        <strain evidence="3">DSM 6194 / JCM 14653 / NBRC 101360 / PT</strain>
    </source>
</reference>
<dbReference type="KEGG" id="mtp:Mthe_1204"/>
<sequence>MISIRCCAQLLFVALLLCMVSAGETDERLRIATTTSLYDTKLLDTLESRFEEKYGIEVDVISGGTGFALEQGRRGDVDLLLVHDKAREYEFIAEGYGTERRCFAYNYFYIVGPADDPAGIKGTNASEAFRMIADAGEKNSNVRFVSRGDNSGTHAREKLLWKSAGIEPSGSWYLESGQGMGATLIMVDEKRAYTLTDMSTYMAFAGNLSLVPLVTESEELLNVYAAIPVSASEHLDDAERFVEFLLSQEGQEIIAGYGKDIYGRALFYPAAGHCTEIGCNATECPGEMVSAFG</sequence>
<protein>
    <submittedName>
        <fullName evidence="2">ABC transporter tungsten-binding protein</fullName>
    </submittedName>
</protein>
<gene>
    <name evidence="2" type="ordered locus">Mthe_1204</name>
</gene>
<accession>A0B8G1</accession>
<dbReference type="OrthoDB" id="14917at2157"/>
<dbReference type="HOGENOM" id="CLU_061511_0_0_2"/>
<dbReference type="Proteomes" id="UP000000674">
    <property type="component" value="Chromosome"/>
</dbReference>
<name>A0B8G1_METTP</name>
<evidence type="ECO:0000313" key="3">
    <source>
        <dbReference type="Proteomes" id="UP000000674"/>
    </source>
</evidence>
<evidence type="ECO:0000313" key="2">
    <source>
        <dbReference type="EMBL" id="ABK14985.1"/>
    </source>
</evidence>
<dbReference type="PANTHER" id="PTHR37945">
    <property type="entry name" value="EXTRACELLULAR TUNGSTATE BINDING PROTEIN"/>
    <property type="match status" value="1"/>
</dbReference>
<keyword evidence="3" id="KW-1185">Reference proteome</keyword>
<dbReference type="STRING" id="349307.Mthe_1204"/>
<organism evidence="2 3">
    <name type="scientific">Methanothrix thermoacetophila (strain DSM 6194 / JCM 14653 / NBRC 101360 / PT)</name>
    <name type="common">Methanosaeta thermophila</name>
    <dbReference type="NCBI Taxonomy" id="349307"/>
    <lineage>
        <taxon>Archaea</taxon>
        <taxon>Methanobacteriati</taxon>
        <taxon>Methanobacteriota</taxon>
        <taxon>Stenosarchaea group</taxon>
        <taxon>Methanomicrobia</taxon>
        <taxon>Methanotrichales</taxon>
        <taxon>Methanotrichaceae</taxon>
        <taxon>Methanothrix</taxon>
    </lineage>
</organism>
<dbReference type="Gene3D" id="3.40.190.10">
    <property type="entry name" value="Periplasmic binding protein-like II"/>
    <property type="match status" value="2"/>
</dbReference>
<proteinExistence type="predicted"/>
<feature type="domain" description="PBP" evidence="1">
    <location>
        <begin position="23"/>
        <end position="249"/>
    </location>
</feature>
<dbReference type="AlphaFoldDB" id="A0B8G1"/>
<evidence type="ECO:0000259" key="1">
    <source>
        <dbReference type="Pfam" id="PF12849"/>
    </source>
</evidence>
<dbReference type="InterPro" id="IPR052738">
    <property type="entry name" value="ABC-Tungstate_binding"/>
</dbReference>
<dbReference type="Pfam" id="PF12849">
    <property type="entry name" value="PBP_like_2"/>
    <property type="match status" value="1"/>
</dbReference>
<dbReference type="InterPro" id="IPR024370">
    <property type="entry name" value="PBP_domain"/>
</dbReference>
<dbReference type="SUPFAM" id="SSF53850">
    <property type="entry name" value="Periplasmic binding protein-like II"/>
    <property type="match status" value="1"/>
</dbReference>